<proteinExistence type="inferred from homology"/>
<dbReference type="PANTHER" id="PTHR37690">
    <property type="entry name" value="CHORISMATE DEHYDRATASE"/>
    <property type="match status" value="1"/>
</dbReference>
<dbReference type="InterPro" id="IPR003773">
    <property type="entry name" value="Menaquinone_biosynth"/>
</dbReference>
<dbReference type="InterPro" id="IPR030868">
    <property type="entry name" value="MqnA"/>
</dbReference>
<dbReference type="EMBL" id="NXLV01000003">
    <property type="protein sequence ID" value="RDU71500.1"/>
    <property type="molecule type" value="Genomic_DNA"/>
</dbReference>
<keyword evidence="6" id="KW-1185">Reference proteome</keyword>
<keyword evidence="3 4" id="KW-0456">Lyase</keyword>
<reference evidence="5 6" key="1">
    <citation type="submission" date="2018-04" db="EMBL/GenBank/DDBJ databases">
        <title>Novel Campyloabacter and Helicobacter Species and Strains.</title>
        <authorList>
            <person name="Mannion A.J."/>
            <person name="Shen Z."/>
            <person name="Fox J.G."/>
        </authorList>
    </citation>
    <scope>NUCLEOTIDE SEQUENCE [LARGE SCALE GENOMIC DNA]</scope>
    <source>
        <strain evidence="5 6">MIT 04-9366</strain>
    </source>
</reference>
<evidence type="ECO:0000313" key="6">
    <source>
        <dbReference type="Proteomes" id="UP000257045"/>
    </source>
</evidence>
<dbReference type="OrthoDB" id="9810112at2"/>
<evidence type="ECO:0000313" key="5">
    <source>
        <dbReference type="EMBL" id="RDU71500.1"/>
    </source>
</evidence>
<dbReference type="Gene3D" id="3.40.190.10">
    <property type="entry name" value="Periplasmic binding protein-like II"/>
    <property type="match status" value="1"/>
</dbReference>
<name>A0A3D8J2L8_9HELI</name>
<dbReference type="HAMAP" id="MF_00995">
    <property type="entry name" value="MqnA"/>
    <property type="match status" value="1"/>
</dbReference>
<organism evidence="5 6">
    <name type="scientific">Helicobacter brantae</name>
    <dbReference type="NCBI Taxonomy" id="375927"/>
    <lineage>
        <taxon>Bacteria</taxon>
        <taxon>Pseudomonadati</taxon>
        <taxon>Campylobacterota</taxon>
        <taxon>Epsilonproteobacteria</taxon>
        <taxon>Campylobacterales</taxon>
        <taxon>Helicobacteraceae</taxon>
        <taxon>Helicobacter</taxon>
    </lineage>
</organism>
<comment type="caution">
    <text evidence="5">The sequence shown here is derived from an EMBL/GenBank/DDBJ whole genome shotgun (WGS) entry which is preliminary data.</text>
</comment>
<comment type="function">
    <text evidence="4">Catalyzes the dehydration of chorismate into 3-[(1-carboxyvinyl)oxy]benzoate, a step in the biosynthesis of menaquinone (MK, vitamin K2).</text>
</comment>
<accession>A0A3D8J2L8</accession>
<protein>
    <recommendedName>
        <fullName evidence="4">Chorismate dehydratase</fullName>
        <ecNumber evidence="4">4.2.1.151</ecNumber>
    </recommendedName>
    <alternativeName>
        <fullName evidence="4">Menaquinone biosynthetic enzyme MqnA</fullName>
    </alternativeName>
</protein>
<dbReference type="RefSeq" id="WP_115569211.1">
    <property type="nucleotide sequence ID" value="NZ_NXLV01000003.1"/>
</dbReference>
<dbReference type="Pfam" id="PF02621">
    <property type="entry name" value="VitK2_biosynth"/>
    <property type="match status" value="2"/>
</dbReference>
<sequence length="226" mass="25779">MLKIGKIDYLNLLPFDVYLKRFPLSSQQKKMIAYKKSYPAKLNKDFLFSRIDAGFVSSIMALGRKKIAQNVGIIAKGEVWSVIVLPLNSQDDYQSATSNALAKVLGVSGEVRIGDRALRYKLEGGEYQDLGLLWWEKYQLPFVFGLFCSKKQSLQVNAMIKGFAKAKSKIPHYILEQRAKQSQISPKDIKAYLQKIYYALGGKEKRALELFHRELRILGVRKPKRG</sequence>
<comment type="similarity">
    <text evidence="4">Belongs to the MqnA/MqnD family. MqnA subfamily.</text>
</comment>
<comment type="catalytic activity">
    <reaction evidence="4">
        <text>chorismate = 3-[(1-carboxyvinyl)-oxy]benzoate + H2O</text>
        <dbReference type="Rhea" id="RHEA:40051"/>
        <dbReference type="ChEBI" id="CHEBI:15377"/>
        <dbReference type="ChEBI" id="CHEBI:29748"/>
        <dbReference type="ChEBI" id="CHEBI:76981"/>
        <dbReference type="EC" id="4.2.1.151"/>
    </reaction>
</comment>
<evidence type="ECO:0000256" key="4">
    <source>
        <dbReference type="HAMAP-Rule" id="MF_00995"/>
    </source>
</evidence>
<keyword evidence="2 4" id="KW-0474">Menaquinone biosynthesis</keyword>
<dbReference type="AlphaFoldDB" id="A0A3D8J2L8"/>
<dbReference type="UniPathway" id="UPA00079"/>
<dbReference type="SUPFAM" id="SSF53850">
    <property type="entry name" value="Periplasmic binding protein-like II"/>
    <property type="match status" value="1"/>
</dbReference>
<evidence type="ECO:0000256" key="3">
    <source>
        <dbReference type="ARBA" id="ARBA00023239"/>
    </source>
</evidence>
<evidence type="ECO:0000256" key="1">
    <source>
        <dbReference type="ARBA" id="ARBA00004863"/>
    </source>
</evidence>
<dbReference type="GO" id="GO:0016836">
    <property type="term" value="F:hydro-lyase activity"/>
    <property type="evidence" value="ECO:0007669"/>
    <property type="project" value="UniProtKB-UniRule"/>
</dbReference>
<dbReference type="PANTHER" id="PTHR37690:SF1">
    <property type="entry name" value="CHORISMATE DEHYDRATASE"/>
    <property type="match status" value="1"/>
</dbReference>
<dbReference type="EC" id="4.2.1.151" evidence="4"/>
<evidence type="ECO:0000256" key="2">
    <source>
        <dbReference type="ARBA" id="ARBA00022428"/>
    </source>
</evidence>
<gene>
    <name evidence="4" type="primary">mqnA</name>
    <name evidence="5" type="ORF">CQA58_02845</name>
</gene>
<comment type="pathway">
    <text evidence="1 4">Quinol/quinone metabolism; menaquinone biosynthesis.</text>
</comment>
<dbReference type="GO" id="GO:0009234">
    <property type="term" value="P:menaquinone biosynthetic process"/>
    <property type="evidence" value="ECO:0007669"/>
    <property type="project" value="UniProtKB-UniRule"/>
</dbReference>
<dbReference type="Proteomes" id="UP000257045">
    <property type="component" value="Unassembled WGS sequence"/>
</dbReference>